<keyword evidence="2 9" id="KW-0031">Aminopeptidase</keyword>
<proteinExistence type="inferred from homology"/>
<evidence type="ECO:0000256" key="8">
    <source>
        <dbReference type="ARBA" id="ARBA00022833"/>
    </source>
</evidence>
<dbReference type="NCBIfam" id="TIGR00500">
    <property type="entry name" value="met_pdase_I"/>
    <property type="match status" value="1"/>
</dbReference>
<dbReference type="Pfam" id="PF15801">
    <property type="entry name" value="zf-C6H2"/>
    <property type="match status" value="1"/>
</dbReference>
<dbReference type="PROSITE" id="PS00680">
    <property type="entry name" value="MAP_1"/>
    <property type="match status" value="1"/>
</dbReference>
<dbReference type="PRINTS" id="PR00599">
    <property type="entry name" value="MAPEPTIDASE"/>
</dbReference>
<evidence type="ECO:0000256" key="3">
    <source>
        <dbReference type="ARBA" id="ARBA00022490"/>
    </source>
</evidence>
<dbReference type="Ensembl" id="ENSMMUT00000065048.2">
    <property type="protein sequence ID" value="ENSMMUP00000049094.2"/>
    <property type="gene ID" value="ENSMMUG00000011062.4"/>
</dbReference>
<dbReference type="InterPro" id="IPR001714">
    <property type="entry name" value="Pept_M24_MAP"/>
</dbReference>
<feature type="binding site" evidence="9">
    <location>
        <position position="513"/>
    </location>
    <ligand>
        <name>Zn(2+)</name>
        <dbReference type="ChEBI" id="CHEBI:29105"/>
        <label>3</label>
    </ligand>
</feature>
<reference evidence="14" key="4">
    <citation type="submission" date="2025-09" db="UniProtKB">
        <authorList>
            <consortium name="Ensembl"/>
        </authorList>
    </citation>
    <scope>IDENTIFICATION</scope>
    <source>
        <strain evidence="14">17573</strain>
    </source>
</reference>
<dbReference type="Gene3D" id="3.90.230.10">
    <property type="entry name" value="Creatinase/methionine aminopeptidase superfamily"/>
    <property type="match status" value="1"/>
</dbReference>
<dbReference type="InParanoid" id="A0A1D5QM19"/>
<comment type="cofactor">
    <cofactor evidence="9">
        <name>Zn(2+)</name>
        <dbReference type="ChEBI" id="CHEBI:29105"/>
    </cofactor>
    <cofactor evidence="9">
        <name>Co(2+)</name>
        <dbReference type="ChEBI" id="CHEBI:48828"/>
    </cofactor>
    <cofactor evidence="9">
        <name>Mn(2+)</name>
        <dbReference type="ChEBI" id="CHEBI:29035"/>
    </cofactor>
    <cofactor evidence="9">
        <name>Fe(2+)</name>
        <dbReference type="ChEBI" id="CHEBI:29033"/>
    </cofactor>
    <text evidence="9">Binds 2 divalent metal cations per subunit. Has a high-affinity and a low affinity metal-binding site. The true nature of the physiological cofactor is under debate. The enzyme is active with zinc, cobalt, manganese or divalent iron ions. Has high activity with zinc; zinc cofactor is transferred into the active site region by the ZNG1 zinc chaperone.</text>
</comment>
<dbReference type="EC" id="3.4.11.18" evidence="11"/>
<dbReference type="InterPro" id="IPR002467">
    <property type="entry name" value="Pept_M24A_MAP1"/>
</dbReference>
<dbReference type="VGNC" id="VGNC:74514">
    <property type="gene designation" value="METAP1"/>
</dbReference>
<feature type="binding site" evidence="9">
    <location>
        <position position="386"/>
    </location>
    <ligand>
        <name>Zn(2+)</name>
        <dbReference type="ChEBI" id="CHEBI:29105"/>
        <label>4</label>
        <note>catalytic</note>
    </ligand>
</feature>
<keyword evidence="15" id="KW-1185">Reference proteome</keyword>
<dbReference type="Bgee" id="ENSMMUG00000011062">
    <property type="expression patterns" value="Expressed in spermatid and 22 other cell types or tissues"/>
</dbReference>
<dbReference type="GO" id="GO:0006508">
    <property type="term" value="P:proteolysis"/>
    <property type="evidence" value="ECO:0007669"/>
    <property type="project" value="UniProtKB-KW"/>
</dbReference>
<feature type="compositionally biased region" description="Low complexity" evidence="12">
    <location>
        <begin position="115"/>
        <end position="130"/>
    </location>
</feature>
<evidence type="ECO:0000313" key="14">
    <source>
        <dbReference type="Ensembl" id="ENSMMUP00000049094.2"/>
    </source>
</evidence>
<evidence type="ECO:0000313" key="16">
    <source>
        <dbReference type="VGNC" id="VGNC:74514"/>
    </source>
</evidence>
<dbReference type="PROSITE" id="PS52013">
    <property type="entry name" value="ZF_C6H2"/>
    <property type="match status" value="1"/>
</dbReference>
<comment type="function">
    <text evidence="9 11">Cotranslationally removes the N-terminal methionine from nascent proteins. The N-terminal methionine is often cleaved when the second residue in the primary sequence is small and uncharged (Met-Ala-, Cys, Gly, Pro, Ser, Thr, or Val).</text>
</comment>
<keyword evidence="8" id="KW-0862">Zinc</keyword>
<feature type="binding site" evidence="9">
    <location>
        <position position="375"/>
    </location>
    <ligand>
        <name>Zn(2+)</name>
        <dbReference type="ChEBI" id="CHEBI:29105"/>
        <label>3</label>
    </ligand>
</feature>
<dbReference type="InterPro" id="IPR031615">
    <property type="entry name" value="Zfn-C6H2"/>
</dbReference>
<dbReference type="Pfam" id="PF00557">
    <property type="entry name" value="Peptidase_M24"/>
    <property type="match status" value="1"/>
</dbReference>
<dbReference type="GO" id="GO:0051604">
    <property type="term" value="P:protein maturation"/>
    <property type="evidence" value="ECO:0007669"/>
    <property type="project" value="Ensembl"/>
</dbReference>
<comment type="cofactor">
    <cofactor evidence="11">
        <name>Co(2+)</name>
        <dbReference type="ChEBI" id="CHEBI:48828"/>
    </cofactor>
    <cofactor evidence="11">
        <name>Zn(2+)</name>
        <dbReference type="ChEBI" id="CHEBI:29105"/>
    </cofactor>
    <cofactor evidence="11">
        <name>Mn(2+)</name>
        <dbReference type="ChEBI" id="CHEBI:29035"/>
    </cofactor>
    <cofactor evidence="11">
        <name>Fe(2+)</name>
        <dbReference type="ChEBI" id="CHEBI:29033"/>
    </cofactor>
    <text evidence="11">Binds 2 divalent metal cations per subunit. Has a high-affinity and a low affinity metal-binding site. The true nature of the physiological cofactor is under debate. The enzyme is active with cobalt, zinc, manganese or divalent iron ions.</text>
</comment>
<feature type="binding site" evidence="9">
    <location>
        <position position="456"/>
    </location>
    <ligand>
        <name>a protein</name>
        <dbReference type="ChEBI" id="CHEBI:16541"/>
    </ligand>
    <ligandPart>
        <name>N-terminal L-methionine residue</name>
        <dbReference type="ChEBI" id="CHEBI:64731"/>
    </ligandPart>
</feature>
<evidence type="ECO:0000256" key="10">
    <source>
        <dbReference type="PROSITE-ProRule" id="PRU01357"/>
    </source>
</evidence>
<accession>A0A1D5QM19</accession>
<feature type="binding site" evidence="9">
    <location>
        <position position="513"/>
    </location>
    <ligand>
        <name>Zn(2+)</name>
        <dbReference type="ChEBI" id="CHEBI:29105"/>
        <label>4</label>
        <note>catalytic</note>
    </ligand>
</feature>
<dbReference type="PaxDb" id="9544-ENSMMUP00000014486"/>
<evidence type="ECO:0000313" key="15">
    <source>
        <dbReference type="Proteomes" id="UP000006718"/>
    </source>
</evidence>
<keyword evidence="3 9" id="KW-0963">Cytoplasm</keyword>
<evidence type="ECO:0000256" key="1">
    <source>
        <dbReference type="ARBA" id="ARBA00004496"/>
    </source>
</evidence>
<comment type="subunit">
    <text evidence="9">Associates with the 60S ribosomal subunit of the 80S translational complex.</text>
</comment>
<dbReference type="HAMAP" id="MF_01974">
    <property type="entry name" value="MetAP_1"/>
    <property type="match status" value="1"/>
</dbReference>
<feature type="binding site" evidence="9">
    <location>
        <position position="358"/>
    </location>
    <ligand>
        <name>a protein</name>
        <dbReference type="ChEBI" id="CHEBI:16541"/>
    </ligand>
    <ligandPart>
        <name>N-terminal L-methionine residue</name>
        <dbReference type="ChEBI" id="CHEBI:64731"/>
    </ligandPart>
</feature>
<comment type="catalytic activity">
    <reaction evidence="9 11">
        <text>Release of N-terminal amino acids, preferentially methionine, from peptides and arylamides.</text>
        <dbReference type="EC" id="3.4.11.18"/>
    </reaction>
</comment>
<dbReference type="GO" id="GO:0004239">
    <property type="term" value="F:initiator methionyl aminopeptidase activity"/>
    <property type="evidence" value="ECO:0007669"/>
    <property type="project" value="UniProtKB-UniRule"/>
</dbReference>
<dbReference type="GO" id="GO:0008270">
    <property type="term" value="F:zinc ion binding"/>
    <property type="evidence" value="ECO:0007669"/>
    <property type="project" value="UniProtKB-KW"/>
</dbReference>
<evidence type="ECO:0000256" key="4">
    <source>
        <dbReference type="ARBA" id="ARBA00022670"/>
    </source>
</evidence>
<dbReference type="FunFam" id="3.90.230.10:FF:000010">
    <property type="entry name" value="Methionine aminopeptidase"/>
    <property type="match status" value="1"/>
</dbReference>
<feature type="domain" description="C6H2-type" evidence="13">
    <location>
        <begin position="161"/>
        <end position="214"/>
    </location>
</feature>
<dbReference type="STRING" id="9544.ENSMMUP00000049094"/>
<dbReference type="OMA" id="FYGDHAY"/>
<keyword evidence="4 9" id="KW-0645">Protease</keyword>
<evidence type="ECO:0000256" key="5">
    <source>
        <dbReference type="ARBA" id="ARBA00022723"/>
    </source>
</evidence>
<name>A0A1D5QM19_MACMU</name>
<comment type="subcellular location">
    <subcellularLocation>
        <location evidence="1 9">Cytoplasm</location>
    </subcellularLocation>
</comment>
<dbReference type="FunCoup" id="A0A1D5QM19">
    <property type="interactions" value="2540"/>
</dbReference>
<gene>
    <name evidence="14 16" type="primary">METAP1</name>
</gene>
<dbReference type="GO" id="GO:0070006">
    <property type="term" value="F:metalloaminopeptidase activity"/>
    <property type="evidence" value="ECO:0000318"/>
    <property type="project" value="GO_Central"/>
</dbReference>
<evidence type="ECO:0000256" key="12">
    <source>
        <dbReference type="SAM" id="MobiDB-lite"/>
    </source>
</evidence>
<sequence length="541" mass="59524">MIRALGCLSVRTTALSDCRHRECAARGRLLTARRRQVALCAGRRPKAPNGRGPAELPYSPHVRAARKLGHPATASGGRGAGRRWRGGAPAARAGRGRGALRGPGRPWAPPPSAPRPAAGLAPPPTRSLSPPLRPAVLPSRRRLFLGEALFQRAGSMAAVETRVCETDGCSSEAKLQCPTCIKLGIQGSYFCSQECFKGSWATHKLLHKKAKDEKAKREVSSWTVEGDINTDPWAGYRYTGKLRPHYPLMPTRPVPSYIQRPDYADHPLGMSESEQALKGTSQIKLLSSEDIEGMRLVCRLAREVLDIAAGMIKPGVTTEEIDHAVHLACIARNCYPSPLNYYNFPKSCCTSVNEVICHGIPDRRPLQEGDIVNVDITLYRNGYHGDLNETFFVGDVDDGARKLVQTTYECLMQAIDAVKPGVRYRELGNIIQKHAQANGFSVVRSYCGHGIHKLFHTAPNVPHYAKNKAVGVMKSGHVFTIEPMICEGGWQDETWPDGWTAVTRDGKRSAQFEHTLLVTDTGCEILTRRLDSARPHFMSQF</sequence>
<dbReference type="GeneTree" id="ENSGT00940000158205"/>
<feature type="binding site" evidence="9">
    <location>
        <position position="482"/>
    </location>
    <ligand>
        <name>Zn(2+)</name>
        <dbReference type="ChEBI" id="CHEBI:29105"/>
        <label>4</label>
        <note>catalytic</note>
    </ligand>
</feature>
<feature type="binding site" evidence="9">
    <location>
        <position position="386"/>
    </location>
    <ligand>
        <name>Zn(2+)</name>
        <dbReference type="ChEBI" id="CHEBI:29105"/>
        <label>3</label>
    </ligand>
</feature>
<dbReference type="VEuPathDB" id="HostDB:ENSMMUG00000011062"/>
<evidence type="ECO:0000256" key="6">
    <source>
        <dbReference type="ARBA" id="ARBA00022771"/>
    </source>
</evidence>
<dbReference type="InterPro" id="IPR036005">
    <property type="entry name" value="Creatinase/aminopeptidase-like"/>
</dbReference>
<dbReference type="PANTHER" id="PTHR43330">
    <property type="entry name" value="METHIONINE AMINOPEPTIDASE"/>
    <property type="match status" value="1"/>
</dbReference>
<dbReference type="CDD" id="cd01086">
    <property type="entry name" value="MetAP1"/>
    <property type="match status" value="1"/>
</dbReference>
<evidence type="ECO:0000256" key="2">
    <source>
        <dbReference type="ARBA" id="ARBA00022438"/>
    </source>
</evidence>
<dbReference type="SUPFAM" id="SSF55920">
    <property type="entry name" value="Creatinase/aminopeptidase"/>
    <property type="match status" value="1"/>
</dbReference>
<organism evidence="14 15">
    <name type="scientific">Macaca mulatta</name>
    <name type="common">Rhesus macaque</name>
    <dbReference type="NCBI Taxonomy" id="9544"/>
    <lineage>
        <taxon>Eukaryota</taxon>
        <taxon>Metazoa</taxon>
        <taxon>Chordata</taxon>
        <taxon>Craniata</taxon>
        <taxon>Vertebrata</taxon>
        <taxon>Euteleostomi</taxon>
        <taxon>Mammalia</taxon>
        <taxon>Eutheria</taxon>
        <taxon>Euarchontoglires</taxon>
        <taxon>Primates</taxon>
        <taxon>Haplorrhini</taxon>
        <taxon>Catarrhini</taxon>
        <taxon>Cercopithecidae</taxon>
        <taxon>Cercopithecinae</taxon>
        <taxon>Macaca</taxon>
    </lineage>
</organism>
<keyword evidence="7 9" id="KW-0378">Hydrolase</keyword>
<evidence type="ECO:0000259" key="13">
    <source>
        <dbReference type="PROSITE" id="PS52013"/>
    </source>
</evidence>
<reference evidence="14" key="2">
    <citation type="submission" date="2019-01" db="EMBL/GenBank/DDBJ databases">
        <authorList>
            <person name="Graves T."/>
            <person name="Eichler E.E."/>
            <person name="Wilson R.K."/>
        </authorList>
    </citation>
    <scope>NUCLEOTIDE SEQUENCE [LARGE SCALE GENOMIC DNA]</scope>
    <source>
        <strain evidence="14">17573</strain>
    </source>
</reference>
<dbReference type="GO" id="GO:0005829">
    <property type="term" value="C:cytosol"/>
    <property type="evidence" value="ECO:0000318"/>
    <property type="project" value="GO_Central"/>
</dbReference>
<keyword evidence="6 10" id="KW-0863">Zinc-finger</keyword>
<comment type="similarity">
    <text evidence="9 10">Belongs to the peptidase M24A family. Methionine aminopeptidase type 1 subfamily.</text>
</comment>
<feature type="region of interest" description="Disordered" evidence="12">
    <location>
        <begin position="70"/>
        <end position="134"/>
    </location>
</feature>
<evidence type="ECO:0000256" key="9">
    <source>
        <dbReference type="HAMAP-Rule" id="MF_03174"/>
    </source>
</evidence>
<evidence type="ECO:0000256" key="7">
    <source>
        <dbReference type="ARBA" id="ARBA00022801"/>
    </source>
</evidence>
<dbReference type="AlphaFoldDB" id="A0A1D5QM19"/>
<reference evidence="14" key="3">
    <citation type="submission" date="2025-08" db="UniProtKB">
        <authorList>
            <consortium name="Ensembl"/>
        </authorList>
    </citation>
    <scope>IDENTIFICATION</scope>
    <source>
        <strain evidence="14">17573</strain>
    </source>
</reference>
<keyword evidence="5 9" id="KW-0479">Metal-binding</keyword>
<dbReference type="PANTHER" id="PTHR43330:SF7">
    <property type="entry name" value="METHIONINE AMINOPEPTIDASE 1"/>
    <property type="match status" value="1"/>
</dbReference>
<protein>
    <recommendedName>
        <fullName evidence="11">Methionine aminopeptidase</fullName>
        <ecNumber evidence="11">3.4.11.18</ecNumber>
    </recommendedName>
</protein>
<dbReference type="Proteomes" id="UP000006718">
    <property type="component" value="Chromosome 5"/>
</dbReference>
<evidence type="ECO:0000256" key="11">
    <source>
        <dbReference type="RuleBase" id="RU003653"/>
    </source>
</evidence>
<dbReference type="SMR" id="A0A1D5QM19"/>
<feature type="binding site" evidence="9">
    <location>
        <position position="449"/>
    </location>
    <ligand>
        <name>Zn(2+)</name>
        <dbReference type="ChEBI" id="CHEBI:29105"/>
        <label>4</label>
        <note>catalytic</note>
    </ligand>
</feature>
<dbReference type="InterPro" id="IPR000994">
    <property type="entry name" value="Pept_M24"/>
</dbReference>
<reference evidence="15" key="1">
    <citation type="journal article" date="2007" name="Science">
        <title>Evolutionary and biomedical insights from the rhesus macaque genome.</title>
        <authorList>
            <person name="Gibbs R.A."/>
            <person name="Rogers J."/>
            <person name="Katze M.G."/>
            <person name="Bumgarner R."/>
            <person name="Weinstock G.M."/>
            <person name="Mardis E.R."/>
            <person name="Remington K.A."/>
            <person name="Strausberg R.L."/>
            <person name="Venter J.C."/>
            <person name="Wilson R.K."/>
            <person name="Batzer M.A."/>
            <person name="Bustamante C.D."/>
            <person name="Eichler E.E."/>
            <person name="Hahn M.W."/>
            <person name="Hardison R.C."/>
            <person name="Makova K.D."/>
            <person name="Miller W."/>
            <person name="Milosavljevic A."/>
            <person name="Palermo R.E."/>
            <person name="Siepel A."/>
            <person name="Sikela J.M."/>
            <person name="Attaway T."/>
            <person name="Bell S."/>
            <person name="Bernard K.E."/>
            <person name="Buhay C.J."/>
            <person name="Chandrabose M.N."/>
            <person name="Dao M."/>
            <person name="Davis C."/>
            <person name="Delehaunty K.D."/>
            <person name="Ding Y."/>
            <person name="Dinh H.H."/>
            <person name="Dugan-Rocha S."/>
            <person name="Fulton L.A."/>
            <person name="Gabisi R.A."/>
            <person name="Garner T.T."/>
            <person name="Godfrey J."/>
            <person name="Hawes A.C."/>
            <person name="Hernandez J."/>
            <person name="Hines S."/>
            <person name="Holder M."/>
            <person name="Hume J."/>
            <person name="Jhangiani S.N."/>
            <person name="Joshi V."/>
            <person name="Khan Z.M."/>
            <person name="Kirkness E.F."/>
            <person name="Cree A."/>
            <person name="Fowler R.G."/>
            <person name="Lee S."/>
            <person name="Lewis L.R."/>
            <person name="Li Z."/>
            <person name="Liu Y.-S."/>
            <person name="Moore S.M."/>
            <person name="Muzny D."/>
            <person name="Nazareth L.V."/>
            <person name="Ngo D.N."/>
            <person name="Okwuonu G.O."/>
            <person name="Pai G."/>
            <person name="Parker D."/>
            <person name="Paul H.A."/>
            <person name="Pfannkoch C."/>
            <person name="Pohl C.S."/>
            <person name="Rogers Y.-H.C."/>
            <person name="Ruiz S.J."/>
            <person name="Sabo A."/>
            <person name="Santibanez J."/>
            <person name="Schneider B.W."/>
            <person name="Smith S.M."/>
            <person name="Sodergren E."/>
            <person name="Svatek A.F."/>
            <person name="Utterback T.R."/>
            <person name="Vattathil S."/>
            <person name="Warren W."/>
            <person name="White C.S."/>
            <person name="Chinwalla A.T."/>
            <person name="Feng Y."/>
            <person name="Halpern A.L."/>
            <person name="Hillier L.W."/>
            <person name="Huang X."/>
            <person name="Minx P."/>
            <person name="Nelson J.O."/>
            <person name="Pepin K.H."/>
            <person name="Qin X."/>
            <person name="Sutton G.G."/>
            <person name="Venter E."/>
            <person name="Walenz B.P."/>
            <person name="Wallis J.W."/>
            <person name="Worley K.C."/>
            <person name="Yang S.-P."/>
            <person name="Jones S.M."/>
            <person name="Marra M.A."/>
            <person name="Rocchi M."/>
            <person name="Schein J.E."/>
            <person name="Baertsch R."/>
            <person name="Clarke L."/>
            <person name="Csuros M."/>
            <person name="Glasscock J."/>
            <person name="Harris R.A."/>
            <person name="Havlak P."/>
            <person name="Jackson A.R."/>
            <person name="Jiang H."/>
            <person name="Liu Y."/>
            <person name="Messina D.N."/>
            <person name="Shen Y."/>
            <person name="Song H.X.-Z."/>
            <person name="Wylie T."/>
            <person name="Zhang L."/>
            <person name="Birney E."/>
            <person name="Han K."/>
            <person name="Konkel M.K."/>
            <person name="Lee J."/>
            <person name="Smit A.F.A."/>
            <person name="Ullmer B."/>
            <person name="Wang H."/>
            <person name="Xing J."/>
            <person name="Burhans R."/>
            <person name="Cheng Z."/>
            <person name="Karro J.E."/>
            <person name="Ma J."/>
            <person name="Raney B."/>
            <person name="She X."/>
            <person name="Cox M.J."/>
            <person name="Demuth J.P."/>
            <person name="Dumas L.J."/>
            <person name="Han S.-G."/>
            <person name="Hopkins J."/>
            <person name="Karimpour-Fard A."/>
            <person name="Kim Y.H."/>
            <person name="Pollack J.R."/>
            <person name="Vinar T."/>
            <person name="Addo-Quaye C."/>
            <person name="Degenhardt J."/>
            <person name="Denby A."/>
            <person name="Hubisz M.J."/>
            <person name="Indap A."/>
            <person name="Kosiol C."/>
            <person name="Lahn B.T."/>
            <person name="Lawson H.A."/>
            <person name="Marklein A."/>
            <person name="Nielsen R."/>
            <person name="Vallender E.J."/>
            <person name="Clark A.G."/>
            <person name="Ferguson B."/>
            <person name="Hernandez R.D."/>
            <person name="Hirani K."/>
            <person name="Kehrer-Sawatzki H."/>
            <person name="Kolb J."/>
            <person name="Patil S."/>
            <person name="Pu L.-L."/>
            <person name="Ren Y."/>
            <person name="Smith D.G."/>
            <person name="Wheeler D.A."/>
            <person name="Schenck I."/>
            <person name="Ball E.V."/>
            <person name="Chen R."/>
            <person name="Cooper D.N."/>
            <person name="Giardine B."/>
            <person name="Hsu F."/>
            <person name="Kent W.J."/>
            <person name="Lesk A."/>
            <person name="Nelson D.L."/>
            <person name="O'brien W.E."/>
            <person name="Pruefer K."/>
            <person name="Stenson P.D."/>
            <person name="Wallace J.C."/>
            <person name="Ke H."/>
            <person name="Liu X.-M."/>
            <person name="Wang P."/>
            <person name="Xiang A.P."/>
            <person name="Yang F."/>
            <person name="Barber G.P."/>
            <person name="Haussler D."/>
            <person name="Karolchik D."/>
            <person name="Kern A.D."/>
            <person name="Kuhn R.M."/>
            <person name="Smith K.E."/>
            <person name="Zwieg A.S."/>
        </authorList>
    </citation>
    <scope>NUCLEOTIDE SEQUENCE [LARGE SCALE GENOMIC DNA]</scope>
    <source>
        <strain evidence="15">17573</strain>
    </source>
</reference>